<dbReference type="CDD" id="cd13567">
    <property type="entry name" value="PBP2_TtGluBP"/>
    <property type="match status" value="1"/>
</dbReference>
<dbReference type="OrthoDB" id="9776669at2"/>
<evidence type="ECO:0000313" key="2">
    <source>
        <dbReference type="EMBL" id="ADU65904.1"/>
    </source>
</evidence>
<dbReference type="InParanoid" id="E6W4D0"/>
<dbReference type="NCBIfam" id="TIGR02122">
    <property type="entry name" value="TRAP_TAXI"/>
    <property type="match status" value="1"/>
</dbReference>
<reference evidence="2 3" key="1">
    <citation type="submission" date="2010-12" db="EMBL/GenBank/DDBJ databases">
        <title>Complete sequence of Desulfurispirillum indicum S5.</title>
        <authorList>
            <consortium name="US DOE Joint Genome Institute"/>
            <person name="Lucas S."/>
            <person name="Copeland A."/>
            <person name="Lapidus A."/>
            <person name="Cheng J.-F."/>
            <person name="Goodwin L."/>
            <person name="Pitluck S."/>
            <person name="Chertkov O."/>
            <person name="Held B."/>
            <person name="Detter J.C."/>
            <person name="Han C."/>
            <person name="Tapia R."/>
            <person name="Land M."/>
            <person name="Hauser L."/>
            <person name="Kyrpides N."/>
            <person name="Ivanova N."/>
            <person name="Mikhailova N."/>
            <person name="Haggblom M."/>
            <person name="Rauschenbach I."/>
            <person name="Bini E."/>
            <person name="Woyke T."/>
        </authorList>
    </citation>
    <scope>NUCLEOTIDE SEQUENCE [LARGE SCALE GENOMIC DNA]</scope>
    <source>
        <strain evidence="3">ATCC BAA-1389 / DSM 22839 / S5</strain>
    </source>
</reference>
<dbReference type="RefSeq" id="WP_013505785.1">
    <property type="nucleotide sequence ID" value="NC_014836.1"/>
</dbReference>
<evidence type="ECO:0000313" key="3">
    <source>
        <dbReference type="Proteomes" id="UP000002572"/>
    </source>
</evidence>
<dbReference type="Proteomes" id="UP000002572">
    <property type="component" value="Chromosome"/>
</dbReference>
<dbReference type="SUPFAM" id="SSF53850">
    <property type="entry name" value="Periplasmic binding protein-like II"/>
    <property type="match status" value="1"/>
</dbReference>
<gene>
    <name evidence="2" type="ordered locus">Selin_1169</name>
</gene>
<feature type="chain" id="PRO_5003211713" evidence="1">
    <location>
        <begin position="19"/>
        <end position="320"/>
    </location>
</feature>
<organism evidence="2 3">
    <name type="scientific">Desulfurispirillum indicum (strain ATCC BAA-1389 / DSM 22839 / S5)</name>
    <dbReference type="NCBI Taxonomy" id="653733"/>
    <lineage>
        <taxon>Bacteria</taxon>
        <taxon>Pseudomonadati</taxon>
        <taxon>Chrysiogenota</taxon>
        <taxon>Chrysiogenia</taxon>
        <taxon>Chrysiogenales</taxon>
        <taxon>Chrysiogenaceae</taxon>
        <taxon>Desulfurispirillum</taxon>
    </lineage>
</organism>
<dbReference type="eggNOG" id="COG2358">
    <property type="taxonomic scope" value="Bacteria"/>
</dbReference>
<dbReference type="HOGENOM" id="CLU_033215_0_0_0"/>
<dbReference type="Gene3D" id="3.40.190.10">
    <property type="entry name" value="Periplasmic binding protein-like II"/>
    <property type="match status" value="2"/>
</dbReference>
<proteinExistence type="predicted"/>
<dbReference type="PANTHER" id="PTHR42941:SF1">
    <property type="entry name" value="SLL1037 PROTEIN"/>
    <property type="match status" value="1"/>
</dbReference>
<keyword evidence="1" id="KW-0732">Signal</keyword>
<feature type="signal peptide" evidence="1">
    <location>
        <begin position="1"/>
        <end position="18"/>
    </location>
</feature>
<dbReference type="Pfam" id="PF16868">
    <property type="entry name" value="NMT1_3"/>
    <property type="match status" value="1"/>
</dbReference>
<accession>E6W4D0</accession>
<keyword evidence="3" id="KW-1185">Reference proteome</keyword>
<dbReference type="AlphaFoldDB" id="E6W4D0"/>
<name>E6W4D0_DESIS</name>
<sequence length="320" mass="34467">MKKILVSLSIFLSLAVLAVSAAAQQFDRNLFITIATGGTSGVYYPIGGAVANIIARDLKVDTSVQSTGASVENINLLNRNRVELAIVMGDAVAQAYEGIGAFEGRPGNKDLRGLTALYPNYVQLVTTTRTGINSVRDLEGRRVGVGAANSGVELNARLILEAHGMSYDNIRQDYLSYSEAVDQIKNGMIDAAFVTSGIPNATVIDLSTTHEAKIIPIDNDALAYLTKNYPFFAAGIIPGGTYNDKNDVQTATITNVMLVNHRLSDDVVYHITKSLFENLDTLYGAHNAARNIKLEAVADGMPVPFHPGAERYFREVGVLK</sequence>
<protein>
    <submittedName>
        <fullName evidence="2">TRAP transporter solute receptor, TAXI family</fullName>
    </submittedName>
</protein>
<dbReference type="STRING" id="653733.Selin_1169"/>
<keyword evidence="2" id="KW-0675">Receptor</keyword>
<dbReference type="EMBL" id="CP002432">
    <property type="protein sequence ID" value="ADU65904.1"/>
    <property type="molecule type" value="Genomic_DNA"/>
</dbReference>
<dbReference type="PANTHER" id="PTHR42941">
    <property type="entry name" value="SLL1037 PROTEIN"/>
    <property type="match status" value="1"/>
</dbReference>
<evidence type="ECO:0000256" key="1">
    <source>
        <dbReference type="SAM" id="SignalP"/>
    </source>
</evidence>
<dbReference type="InterPro" id="IPR011852">
    <property type="entry name" value="TRAP_TAXI"/>
</dbReference>
<dbReference type="KEGG" id="din:Selin_1169"/>